<protein>
    <submittedName>
        <fullName evidence="2">Uncharacterized protein</fullName>
    </submittedName>
</protein>
<dbReference type="EnsemblMetazoa" id="GPPI036312-RA">
    <property type="protein sequence ID" value="GPPI036312-PA"/>
    <property type="gene ID" value="GPPI036312"/>
</dbReference>
<accession>A0A1B0BPC5</accession>
<keyword evidence="3" id="KW-1185">Reference proteome</keyword>
<feature type="signal peptide" evidence="1">
    <location>
        <begin position="1"/>
        <end position="19"/>
    </location>
</feature>
<dbReference type="Proteomes" id="UP000092460">
    <property type="component" value="Unassembled WGS sequence"/>
</dbReference>
<evidence type="ECO:0000313" key="3">
    <source>
        <dbReference type="Proteomes" id="UP000092460"/>
    </source>
</evidence>
<dbReference type="EMBL" id="JXJN01017881">
    <property type="status" value="NOT_ANNOTATED_CDS"/>
    <property type="molecule type" value="Genomic_DNA"/>
</dbReference>
<keyword evidence="1" id="KW-0732">Signal</keyword>
<name>A0A1B0BPC5_9MUSC</name>
<proteinExistence type="predicted"/>
<organism evidence="2 3">
    <name type="scientific">Glossina palpalis gambiensis</name>
    <dbReference type="NCBI Taxonomy" id="67801"/>
    <lineage>
        <taxon>Eukaryota</taxon>
        <taxon>Metazoa</taxon>
        <taxon>Ecdysozoa</taxon>
        <taxon>Arthropoda</taxon>
        <taxon>Hexapoda</taxon>
        <taxon>Insecta</taxon>
        <taxon>Pterygota</taxon>
        <taxon>Neoptera</taxon>
        <taxon>Endopterygota</taxon>
        <taxon>Diptera</taxon>
        <taxon>Brachycera</taxon>
        <taxon>Muscomorpha</taxon>
        <taxon>Hippoboscoidea</taxon>
        <taxon>Glossinidae</taxon>
        <taxon>Glossina</taxon>
    </lineage>
</organism>
<evidence type="ECO:0000313" key="2">
    <source>
        <dbReference type="EnsemblMetazoa" id="GPPI036312-PA"/>
    </source>
</evidence>
<dbReference type="VEuPathDB" id="VectorBase:GPPI036312"/>
<sequence length="246" mass="28212">MLRFVKILFAVTALTVIAAEAPNSRSLRSQPSRRNHFFARQVAEIAATDAVTPYPSADELKPELPFEEVGNNFNQEEQIFGQADAVNGPPSAKQDPKLGQSEHIEPQIFETNFRTKIDVSDETVELAAGEDVTTSSRLIDRRRFINRRPAKLRQKSLTTRQTLRPHSENLEHVQIMFLCISDLRMSATSAYYLKCRHWETCSQINDECSMNDDTIQYDRDSKSYTDQSQIYVYILKSLNHVSHRML</sequence>
<feature type="chain" id="PRO_5008405128" evidence="1">
    <location>
        <begin position="20"/>
        <end position="246"/>
    </location>
</feature>
<evidence type="ECO:0000256" key="1">
    <source>
        <dbReference type="SAM" id="SignalP"/>
    </source>
</evidence>
<dbReference type="AlphaFoldDB" id="A0A1B0BPC5"/>
<reference evidence="3" key="1">
    <citation type="submission" date="2015-01" db="EMBL/GenBank/DDBJ databases">
        <authorList>
            <person name="Aksoy S."/>
            <person name="Warren W."/>
            <person name="Wilson R.K."/>
        </authorList>
    </citation>
    <scope>NUCLEOTIDE SEQUENCE [LARGE SCALE GENOMIC DNA]</scope>
    <source>
        <strain evidence="3">IAEA</strain>
    </source>
</reference>
<reference evidence="2" key="2">
    <citation type="submission" date="2020-05" db="UniProtKB">
        <authorList>
            <consortium name="EnsemblMetazoa"/>
        </authorList>
    </citation>
    <scope>IDENTIFICATION</scope>
    <source>
        <strain evidence="2">IAEA</strain>
    </source>
</reference>